<keyword evidence="3" id="KW-1185">Reference proteome</keyword>
<feature type="compositionally biased region" description="Acidic residues" evidence="1">
    <location>
        <begin position="224"/>
        <end position="239"/>
    </location>
</feature>
<gene>
    <name evidence="2" type="ORF">Slin15195_G060890</name>
</gene>
<proteinExistence type="predicted"/>
<reference evidence="2" key="1">
    <citation type="submission" date="2022-06" db="EMBL/GenBank/DDBJ databases">
        <title>Complete genome sequences of two strains of the flax pathogen Septoria linicola.</title>
        <authorList>
            <person name="Lapalu N."/>
            <person name="Simon A."/>
            <person name="Demenou B."/>
            <person name="Paumier D."/>
            <person name="Guillot M.-P."/>
            <person name="Gout L."/>
            <person name="Valade R."/>
        </authorList>
    </citation>
    <scope>NUCLEOTIDE SEQUENCE</scope>
    <source>
        <strain evidence="2">SE15195</strain>
    </source>
</reference>
<protein>
    <submittedName>
        <fullName evidence="2">Uncharacterized protein</fullName>
    </submittedName>
</protein>
<organism evidence="2 3">
    <name type="scientific">Septoria linicola</name>
    <dbReference type="NCBI Taxonomy" id="215465"/>
    <lineage>
        <taxon>Eukaryota</taxon>
        <taxon>Fungi</taxon>
        <taxon>Dikarya</taxon>
        <taxon>Ascomycota</taxon>
        <taxon>Pezizomycotina</taxon>
        <taxon>Dothideomycetes</taxon>
        <taxon>Dothideomycetidae</taxon>
        <taxon>Mycosphaerellales</taxon>
        <taxon>Mycosphaerellaceae</taxon>
        <taxon>Septoria</taxon>
    </lineage>
</organism>
<sequence>MPAQIPYKAYPIMRVAHKILKTHWPHQSDSDHVKIFSDLFETQLHASALQGPPKVSTFTMRWGDRYKVNAWKSALKDARDMTDKEFLAYVWLYDSVKGSAKKLGMKGATETFYSDDEDNIDIELDSEEEKRIEKAVDKFVSKSGGVELRGDLLGVNIPLPMIWAGRTLRLEDFFAGRPIPSIGVTKRKRATWLRTVRETSKRKLRRVARAQIALRRDSHAPSASEEEQDGIENYGEDEP</sequence>
<evidence type="ECO:0000256" key="1">
    <source>
        <dbReference type="SAM" id="MobiDB-lite"/>
    </source>
</evidence>
<feature type="region of interest" description="Disordered" evidence="1">
    <location>
        <begin position="212"/>
        <end position="239"/>
    </location>
</feature>
<name>A0A9Q9EJ88_9PEZI</name>
<evidence type="ECO:0000313" key="3">
    <source>
        <dbReference type="Proteomes" id="UP001056384"/>
    </source>
</evidence>
<accession>A0A9Q9EJ88</accession>
<dbReference type="AlphaFoldDB" id="A0A9Q9EJ88"/>
<evidence type="ECO:0000313" key="2">
    <source>
        <dbReference type="EMBL" id="USW52770.1"/>
    </source>
</evidence>
<dbReference type="Proteomes" id="UP001056384">
    <property type="component" value="Chromosome 4"/>
</dbReference>
<dbReference type="EMBL" id="CP099421">
    <property type="protein sequence ID" value="USW52770.1"/>
    <property type="molecule type" value="Genomic_DNA"/>
</dbReference>